<evidence type="ECO:0000313" key="3">
    <source>
        <dbReference type="Proteomes" id="UP000022447"/>
    </source>
</evidence>
<dbReference type="SMART" id="SM00421">
    <property type="entry name" value="HTH_LUXR"/>
    <property type="match status" value="1"/>
</dbReference>
<sequence>MLSFAANSALFIALARHRNDTEQSWKIELAQLVLYEAFRRQKSTGSNPSPQDLILNQIDQGIILIDELRNVIYQNDAAVSVLARSTNIAIQTGELVGRYQTVTQKLEATILTVTTEDEIRTVALPIGILGHPEVITFVPLLDQPGCVLVCFGRSTDVDPEITKSVLSAFGLTPAECRLALALQRGASVNEIAVQANLKVTTARGYLKRIFLKIGARRQPELVAFIAAITPGLRIARDRLKERRDR</sequence>
<accession>X7E7F9</accession>
<dbReference type="Gene3D" id="1.10.10.10">
    <property type="entry name" value="Winged helix-like DNA-binding domain superfamily/Winged helix DNA-binding domain"/>
    <property type="match status" value="1"/>
</dbReference>
<organism evidence="2 3">
    <name type="scientific">Roseivivax halodurans JCM 10272</name>
    <dbReference type="NCBI Taxonomy" id="1449350"/>
    <lineage>
        <taxon>Bacteria</taxon>
        <taxon>Pseudomonadati</taxon>
        <taxon>Pseudomonadota</taxon>
        <taxon>Alphaproteobacteria</taxon>
        <taxon>Rhodobacterales</taxon>
        <taxon>Roseobacteraceae</taxon>
        <taxon>Roseivivax</taxon>
    </lineage>
</organism>
<dbReference type="eggNOG" id="COG2771">
    <property type="taxonomic scope" value="Bacteria"/>
</dbReference>
<name>X7E7F9_9RHOB</name>
<evidence type="ECO:0000313" key="2">
    <source>
        <dbReference type="EMBL" id="ETX11989.1"/>
    </source>
</evidence>
<dbReference type="InterPro" id="IPR016032">
    <property type="entry name" value="Sig_transdc_resp-reg_C-effctor"/>
</dbReference>
<dbReference type="InterPro" id="IPR000792">
    <property type="entry name" value="Tscrpt_reg_LuxR_C"/>
</dbReference>
<dbReference type="GO" id="GO:0006355">
    <property type="term" value="P:regulation of DNA-templated transcription"/>
    <property type="evidence" value="ECO:0007669"/>
    <property type="project" value="InterPro"/>
</dbReference>
<gene>
    <name evidence="2" type="ORF">OCH239_18735</name>
</gene>
<dbReference type="GO" id="GO:0003677">
    <property type="term" value="F:DNA binding"/>
    <property type="evidence" value="ECO:0007669"/>
    <property type="project" value="InterPro"/>
</dbReference>
<reference evidence="2 3" key="1">
    <citation type="submission" date="2014-01" db="EMBL/GenBank/DDBJ databases">
        <title>Roseivivax halodurans JCM 10272 Genome Sequencing.</title>
        <authorList>
            <person name="Lai Q."/>
            <person name="Li G."/>
            <person name="Shao Z."/>
        </authorList>
    </citation>
    <scope>NUCLEOTIDE SEQUENCE [LARGE SCALE GENOMIC DNA]</scope>
    <source>
        <strain evidence="2 3">JCM 10272</strain>
    </source>
</reference>
<evidence type="ECO:0000259" key="1">
    <source>
        <dbReference type="SMART" id="SM00421"/>
    </source>
</evidence>
<dbReference type="EMBL" id="JALZ01000063">
    <property type="protein sequence ID" value="ETX11989.1"/>
    <property type="molecule type" value="Genomic_DNA"/>
</dbReference>
<dbReference type="InterPro" id="IPR036388">
    <property type="entry name" value="WH-like_DNA-bd_sf"/>
</dbReference>
<keyword evidence="3" id="KW-1185">Reference proteome</keyword>
<dbReference type="AlphaFoldDB" id="X7E7F9"/>
<protein>
    <recommendedName>
        <fullName evidence="1">HTH luxR-type domain-containing protein</fullName>
    </recommendedName>
</protein>
<dbReference type="SUPFAM" id="SSF46894">
    <property type="entry name" value="C-terminal effector domain of the bipartite response regulators"/>
    <property type="match status" value="1"/>
</dbReference>
<dbReference type="Proteomes" id="UP000022447">
    <property type="component" value="Unassembled WGS sequence"/>
</dbReference>
<dbReference type="STRING" id="1449350.OCH239_18735"/>
<comment type="caution">
    <text evidence="2">The sequence shown here is derived from an EMBL/GenBank/DDBJ whole genome shotgun (WGS) entry which is preliminary data.</text>
</comment>
<proteinExistence type="predicted"/>
<feature type="domain" description="HTH luxR-type" evidence="1">
    <location>
        <begin position="168"/>
        <end position="225"/>
    </location>
</feature>